<accession>A0ABV6BYL0</accession>
<comment type="similarity">
    <text evidence="3">Belongs to the lyase 1 family. Adenylosuccinate lyase subfamily.</text>
</comment>
<dbReference type="NCBIfam" id="TIGR00928">
    <property type="entry name" value="purB"/>
    <property type="match status" value="1"/>
</dbReference>
<dbReference type="PANTHER" id="PTHR43172">
    <property type="entry name" value="ADENYLOSUCCINATE LYASE"/>
    <property type="match status" value="1"/>
</dbReference>
<keyword evidence="1 3" id="KW-0456">Lyase</keyword>
<dbReference type="SMART" id="SM00998">
    <property type="entry name" value="ADSL_C"/>
    <property type="match status" value="1"/>
</dbReference>
<dbReference type="InterPro" id="IPR020557">
    <property type="entry name" value="Fumarate_lyase_CS"/>
</dbReference>
<dbReference type="PANTHER" id="PTHR43172:SF1">
    <property type="entry name" value="ADENYLOSUCCINATE LYASE"/>
    <property type="match status" value="1"/>
</dbReference>
<comment type="catalytic activity">
    <reaction evidence="3">
        <text>(2S)-2-[5-amino-1-(5-phospho-beta-D-ribosyl)imidazole-4-carboxamido]succinate = 5-amino-1-(5-phospho-beta-D-ribosyl)imidazole-4-carboxamide + fumarate</text>
        <dbReference type="Rhea" id="RHEA:23920"/>
        <dbReference type="ChEBI" id="CHEBI:29806"/>
        <dbReference type="ChEBI" id="CHEBI:58443"/>
        <dbReference type="ChEBI" id="CHEBI:58475"/>
        <dbReference type="EC" id="4.3.2.2"/>
    </reaction>
</comment>
<sequence length="469" mass="50646">MIPRYTPPEMAELFSDRRRLATWLEVELLAVEGWAAIGVLDPGVAAEVRRRAPLVDDAFVAAVAERERVTDHDVAAFVDVVQDRVGQPEGSWVHYGLTSSDVVDTALSVVLVAAADVVLADLDRLVEALRRRATEEIGTPMAGRTHGMQAEPTTFGAKLALWCLQADRDRQRLRRARAQMAVGKLSGAVGTYSNIDPAVEAHVCAALGLAPVPATQVVARDRHAELLYACASLGATIEQLATEVRHLARSELGEVEEPFGSGQKGSSAMPHKRNPVLAERLSGLARLLRGYLGAGLENVALWHERDISHSSVERVALPDALTLACYVTRRATGLVEGLVVHRDRMARNLLEGSLGLVFSQPVLLALVGAGLSRDQAYRIVQRDARRAWEEQRPFRTVLEEDPEVPLASTELAAAFDVARSLRHVHRFLDALEAVEVGPGARDATGPGGPDDGPGAAPPGERKEERAPCP</sequence>
<proteinExistence type="inferred from homology"/>
<keyword evidence="3" id="KW-0658">Purine biosynthesis</keyword>
<comment type="catalytic activity">
    <reaction evidence="3">
        <text>N(6)-(1,2-dicarboxyethyl)-AMP = fumarate + AMP</text>
        <dbReference type="Rhea" id="RHEA:16853"/>
        <dbReference type="ChEBI" id="CHEBI:29806"/>
        <dbReference type="ChEBI" id="CHEBI:57567"/>
        <dbReference type="ChEBI" id="CHEBI:456215"/>
        <dbReference type="EC" id="4.3.2.2"/>
    </reaction>
</comment>
<dbReference type="InterPro" id="IPR004769">
    <property type="entry name" value="Pur_lyase"/>
</dbReference>
<comment type="pathway">
    <text evidence="3">Purine metabolism; IMP biosynthesis via de novo pathway; 5-amino-1-(5-phospho-D-ribosyl)imidazole-4-carboxamide from 5-amino-1-(5-phospho-D-ribosyl)imidazole-4-carboxylate: step 2/2.</text>
</comment>
<dbReference type="InterPro" id="IPR008948">
    <property type="entry name" value="L-Aspartase-like"/>
</dbReference>
<feature type="region of interest" description="Disordered" evidence="4">
    <location>
        <begin position="438"/>
        <end position="469"/>
    </location>
</feature>
<organism evidence="6 7">
    <name type="scientific">Aciditerrimonas ferrireducens</name>
    <dbReference type="NCBI Taxonomy" id="667306"/>
    <lineage>
        <taxon>Bacteria</taxon>
        <taxon>Bacillati</taxon>
        <taxon>Actinomycetota</taxon>
        <taxon>Acidimicrobiia</taxon>
        <taxon>Acidimicrobiales</taxon>
        <taxon>Acidimicrobiaceae</taxon>
        <taxon>Aciditerrimonas</taxon>
    </lineage>
</organism>
<evidence type="ECO:0000313" key="6">
    <source>
        <dbReference type="EMBL" id="MFC0080545.1"/>
    </source>
</evidence>
<dbReference type="InterPro" id="IPR022761">
    <property type="entry name" value="Fumarate_lyase_N"/>
</dbReference>
<dbReference type="PRINTS" id="PR00145">
    <property type="entry name" value="ARGSUCLYASE"/>
</dbReference>
<dbReference type="Gene3D" id="1.10.40.30">
    <property type="entry name" value="Fumarase/aspartase (C-terminal domain)"/>
    <property type="match status" value="1"/>
</dbReference>
<feature type="compositionally biased region" description="Basic and acidic residues" evidence="4">
    <location>
        <begin position="459"/>
        <end position="469"/>
    </location>
</feature>
<dbReference type="InterPro" id="IPR019468">
    <property type="entry name" value="AdenyloSucc_lyase_C"/>
</dbReference>
<dbReference type="Gene3D" id="1.20.200.10">
    <property type="entry name" value="Fumarase/aspartase (Central domain)"/>
    <property type="match status" value="1"/>
</dbReference>
<dbReference type="EMBL" id="JBHLYQ010000001">
    <property type="protein sequence ID" value="MFC0080545.1"/>
    <property type="molecule type" value="Genomic_DNA"/>
</dbReference>
<dbReference type="Pfam" id="PF10397">
    <property type="entry name" value="ADSL_C"/>
    <property type="match status" value="1"/>
</dbReference>
<dbReference type="PRINTS" id="PR00149">
    <property type="entry name" value="FUMRATELYASE"/>
</dbReference>
<name>A0ABV6BYL0_9ACTN</name>
<dbReference type="GO" id="GO:0016829">
    <property type="term" value="F:lyase activity"/>
    <property type="evidence" value="ECO:0007669"/>
    <property type="project" value="UniProtKB-KW"/>
</dbReference>
<evidence type="ECO:0000259" key="5">
    <source>
        <dbReference type="SMART" id="SM00998"/>
    </source>
</evidence>
<evidence type="ECO:0000256" key="1">
    <source>
        <dbReference type="ARBA" id="ARBA00023239"/>
    </source>
</evidence>
<dbReference type="Pfam" id="PF00206">
    <property type="entry name" value="Lyase_1"/>
    <property type="match status" value="1"/>
</dbReference>
<reference evidence="6 7" key="1">
    <citation type="submission" date="2024-09" db="EMBL/GenBank/DDBJ databases">
        <authorList>
            <person name="Sun Q."/>
            <person name="Mori K."/>
        </authorList>
    </citation>
    <scope>NUCLEOTIDE SEQUENCE [LARGE SCALE GENOMIC DNA]</scope>
    <source>
        <strain evidence="6 7">JCM 15389</strain>
    </source>
</reference>
<dbReference type="InterPro" id="IPR000362">
    <property type="entry name" value="Fumarate_lyase_fam"/>
</dbReference>
<comment type="caution">
    <text evidence="6">The sequence shown here is derived from an EMBL/GenBank/DDBJ whole genome shotgun (WGS) entry which is preliminary data.</text>
</comment>
<dbReference type="Proteomes" id="UP001589788">
    <property type="component" value="Unassembled WGS sequence"/>
</dbReference>
<evidence type="ECO:0000256" key="4">
    <source>
        <dbReference type="SAM" id="MobiDB-lite"/>
    </source>
</evidence>
<dbReference type="EC" id="4.3.2.2" evidence="2 3"/>
<feature type="domain" description="Adenylosuccinate lyase C-terminal" evidence="5">
    <location>
        <begin position="354"/>
        <end position="432"/>
    </location>
</feature>
<dbReference type="PROSITE" id="PS00163">
    <property type="entry name" value="FUMARATE_LYASES"/>
    <property type="match status" value="1"/>
</dbReference>
<protein>
    <recommendedName>
        <fullName evidence="2 3">Adenylosuccinate lyase</fullName>
        <shortName evidence="3">ASL</shortName>
        <ecNumber evidence="2 3">4.3.2.2</ecNumber>
    </recommendedName>
    <alternativeName>
        <fullName evidence="3">Adenylosuccinase</fullName>
    </alternativeName>
</protein>
<keyword evidence="7" id="KW-1185">Reference proteome</keyword>
<evidence type="ECO:0000256" key="3">
    <source>
        <dbReference type="RuleBase" id="RU361172"/>
    </source>
</evidence>
<gene>
    <name evidence="6" type="primary">purB</name>
    <name evidence="6" type="ORF">ACFFRE_00025</name>
</gene>
<evidence type="ECO:0000256" key="2">
    <source>
        <dbReference type="NCBIfam" id="TIGR00928"/>
    </source>
</evidence>
<comment type="pathway">
    <text evidence="3">Purine metabolism; AMP biosynthesis via de novo pathway; AMP from IMP: step 2/2.</text>
</comment>
<dbReference type="CDD" id="cd01360">
    <property type="entry name" value="Adenylsuccinate_lyase_1"/>
    <property type="match status" value="1"/>
</dbReference>
<evidence type="ECO:0000313" key="7">
    <source>
        <dbReference type="Proteomes" id="UP001589788"/>
    </source>
</evidence>
<dbReference type="SUPFAM" id="SSF48557">
    <property type="entry name" value="L-aspartase-like"/>
    <property type="match status" value="1"/>
</dbReference>
<dbReference type="RefSeq" id="WP_377786856.1">
    <property type="nucleotide sequence ID" value="NZ_JBHLYQ010000001.1"/>
</dbReference>